<dbReference type="GO" id="GO:0006635">
    <property type="term" value="P:fatty acid beta-oxidation"/>
    <property type="evidence" value="ECO:0007669"/>
    <property type="project" value="UniProtKB-UniPathway"/>
</dbReference>
<comment type="similarity">
    <text evidence="2">In the central section; belongs to the 3-hydroxyacyl-CoA dehydrogenase family.</text>
</comment>
<dbReference type="SUPFAM" id="SSF48179">
    <property type="entry name" value="6-phosphogluconate dehydrogenase C-terminal domain-like"/>
    <property type="match status" value="2"/>
</dbReference>
<sequence>MNTHPETAQENPPERGTAFDLVLGDDGIAVITVDVPGERMNVLKGEMVREANALLDTLDEQPALRGVIFTSGKADNFIAGADVHMLAACETAEAARELARAGQRLFDRLEAFAKPVVAAIHGTCLGGGLELALACHGRVATDHPATRLGLPEVQLGLLPGSGGTQRLPDRVGLPLALDLMLTGRQLRARQARKRGLVDDLVAPPILLGAARELIHELAGQRRQRPKRPLATRLLENNPLGRRLVYRQSERTVQAKTHGNYPAPPRIIDAVRAGRERGRQVGLETEGRHFGELAMTPEAQALMGLYFATTALKKDSGTDAGADPRPVRRVGVLGAGLMGAGIAYVTSAKAETPVRLKDIALEGLNSGMRHINGEIHARKKRGALTDFEATRQRTRVTPALDYRGFTALDVVIEAVFEDLELKHRMLADVEAHGPEHVIFASNTSSLPISEIAAGAQRPERVIGMHYFSPVEKMPLLEVIATNRTAPEVIATTVALGRAQGKSVIVVRDGAGFYVNRILAPYLNEACRLLQEGVAIDHIDRTLVRFGFPVGPFALLDEVGLDVTEKVAPILHRAFGERMTPVDVGERMLADGRKGRKSGKGFYRYDRKRGKGGRPVDEGVYRLLGVTPHAELSAEEIIDRTVLPMINEAVRCRDEGIIRCERDGDIGAVFGIGFPPFRGGPFHYLHRCGEGNVAARLQALAEAHGPRFTPAPSLQGQG</sequence>
<comment type="similarity">
    <text evidence="3">In the N-terminal section; belongs to the enoyl-CoA hydratase/isomerase family.</text>
</comment>
<comment type="caution">
    <text evidence="15">The sequence shown here is derived from an EMBL/GenBank/DDBJ whole genome shotgun (WGS) entry which is preliminary data.</text>
</comment>
<evidence type="ECO:0000256" key="12">
    <source>
        <dbReference type="ARBA" id="ARBA00049556"/>
    </source>
</evidence>
<proteinExistence type="inferred from homology"/>
<feature type="domain" description="3-hydroxyacyl-CoA dehydrogenase NAD binding" evidence="14">
    <location>
        <begin position="329"/>
        <end position="507"/>
    </location>
</feature>
<dbReference type="InterPro" id="IPR001753">
    <property type="entry name" value="Enoyl-CoA_hydra/iso"/>
</dbReference>
<evidence type="ECO:0000256" key="10">
    <source>
        <dbReference type="ARBA" id="ARBA00023239"/>
    </source>
</evidence>
<evidence type="ECO:0000259" key="14">
    <source>
        <dbReference type="Pfam" id="PF02737"/>
    </source>
</evidence>
<dbReference type="Pfam" id="PF02737">
    <property type="entry name" value="3HCDH_N"/>
    <property type="match status" value="1"/>
</dbReference>
<name>A0A498C231_9GAMM</name>
<evidence type="ECO:0000256" key="1">
    <source>
        <dbReference type="ARBA" id="ARBA00005005"/>
    </source>
</evidence>
<dbReference type="SUPFAM" id="SSF52096">
    <property type="entry name" value="ClpP/crotonase"/>
    <property type="match status" value="1"/>
</dbReference>
<dbReference type="Gene3D" id="3.40.50.720">
    <property type="entry name" value="NAD(P)-binding Rossmann-like Domain"/>
    <property type="match status" value="1"/>
</dbReference>
<dbReference type="InterPro" id="IPR050136">
    <property type="entry name" value="FA_oxidation_alpha_subunit"/>
</dbReference>
<dbReference type="GO" id="GO:0016509">
    <property type="term" value="F:long-chain (3S)-3-hydroxyacyl-CoA dehydrogenase (NAD+) activity"/>
    <property type="evidence" value="ECO:0007669"/>
    <property type="project" value="TreeGrafter"/>
</dbReference>
<evidence type="ECO:0000256" key="2">
    <source>
        <dbReference type="ARBA" id="ARBA00007005"/>
    </source>
</evidence>
<keyword evidence="8" id="KW-0520">NAD</keyword>
<dbReference type="GO" id="GO:0070403">
    <property type="term" value="F:NAD+ binding"/>
    <property type="evidence" value="ECO:0007669"/>
    <property type="project" value="InterPro"/>
</dbReference>
<dbReference type="PANTHER" id="PTHR43612:SF3">
    <property type="entry name" value="TRIFUNCTIONAL ENZYME SUBUNIT ALPHA, MITOCHONDRIAL"/>
    <property type="match status" value="1"/>
</dbReference>
<dbReference type="GO" id="GO:0004300">
    <property type="term" value="F:enoyl-CoA hydratase activity"/>
    <property type="evidence" value="ECO:0007669"/>
    <property type="project" value="UniProtKB-EC"/>
</dbReference>
<comment type="catalytic activity">
    <reaction evidence="12">
        <text>a (3S)-3-hydroxyacyl-CoA + NAD(+) = a 3-oxoacyl-CoA + NADH + H(+)</text>
        <dbReference type="Rhea" id="RHEA:22432"/>
        <dbReference type="ChEBI" id="CHEBI:15378"/>
        <dbReference type="ChEBI" id="CHEBI:57318"/>
        <dbReference type="ChEBI" id="CHEBI:57540"/>
        <dbReference type="ChEBI" id="CHEBI:57945"/>
        <dbReference type="ChEBI" id="CHEBI:90726"/>
        <dbReference type="EC" id="1.1.1.35"/>
    </reaction>
</comment>
<evidence type="ECO:0000256" key="8">
    <source>
        <dbReference type="ARBA" id="ARBA00023027"/>
    </source>
</evidence>
<keyword evidence="6" id="KW-0442">Lipid degradation</keyword>
<evidence type="ECO:0000313" key="15">
    <source>
        <dbReference type="EMBL" id="RLK46808.1"/>
    </source>
</evidence>
<evidence type="ECO:0000256" key="11">
    <source>
        <dbReference type="ARBA" id="ARBA00023268"/>
    </source>
</evidence>
<keyword evidence="16" id="KW-1185">Reference proteome</keyword>
<dbReference type="Gene3D" id="1.10.1040.50">
    <property type="match status" value="1"/>
</dbReference>
<evidence type="ECO:0000256" key="5">
    <source>
        <dbReference type="ARBA" id="ARBA00022832"/>
    </source>
</evidence>
<dbReference type="FunFam" id="3.40.50.720:FF:000009">
    <property type="entry name" value="Fatty oxidation complex, alpha subunit"/>
    <property type="match status" value="1"/>
</dbReference>
<keyword evidence="7" id="KW-0560">Oxidoreductase</keyword>
<evidence type="ECO:0000256" key="9">
    <source>
        <dbReference type="ARBA" id="ARBA00023098"/>
    </source>
</evidence>
<keyword evidence="9" id="KW-0443">Lipid metabolism</keyword>
<keyword evidence="5" id="KW-0276">Fatty acid metabolism</keyword>
<dbReference type="PANTHER" id="PTHR43612">
    <property type="entry name" value="TRIFUNCTIONAL ENZYME SUBUNIT ALPHA"/>
    <property type="match status" value="1"/>
</dbReference>
<dbReference type="NCBIfam" id="NF008363">
    <property type="entry name" value="PRK11154.1"/>
    <property type="match status" value="1"/>
</dbReference>
<dbReference type="InterPro" id="IPR006176">
    <property type="entry name" value="3-OHacyl-CoA_DH_NAD-bd"/>
</dbReference>
<accession>A0A498C231</accession>
<dbReference type="CDD" id="cd06558">
    <property type="entry name" value="crotonase-like"/>
    <property type="match status" value="1"/>
</dbReference>
<dbReference type="InterPro" id="IPR006180">
    <property type="entry name" value="3-OHacyl-CoA_DH_CS"/>
</dbReference>
<dbReference type="EC" id="4.2.1.17" evidence="4"/>
<dbReference type="InterPro" id="IPR036291">
    <property type="entry name" value="NAD(P)-bd_dom_sf"/>
</dbReference>
<dbReference type="OrthoDB" id="5389341at2"/>
<keyword evidence="10" id="KW-0456">Lyase</keyword>
<evidence type="ECO:0000259" key="13">
    <source>
        <dbReference type="Pfam" id="PF00725"/>
    </source>
</evidence>
<comment type="pathway">
    <text evidence="1">Lipid metabolism; fatty acid beta-oxidation.</text>
</comment>
<dbReference type="RefSeq" id="WP_121443023.1">
    <property type="nucleotide sequence ID" value="NZ_RCDA01000005.1"/>
</dbReference>
<dbReference type="PROSITE" id="PS00067">
    <property type="entry name" value="3HCDH"/>
    <property type="match status" value="1"/>
</dbReference>
<keyword evidence="11" id="KW-0511">Multifunctional enzyme</keyword>
<dbReference type="Pfam" id="PF00378">
    <property type="entry name" value="ECH_1"/>
    <property type="match status" value="1"/>
</dbReference>
<dbReference type="SUPFAM" id="SSF51735">
    <property type="entry name" value="NAD(P)-binding Rossmann-fold domains"/>
    <property type="match status" value="1"/>
</dbReference>
<evidence type="ECO:0000256" key="6">
    <source>
        <dbReference type="ARBA" id="ARBA00022963"/>
    </source>
</evidence>
<dbReference type="InterPro" id="IPR006108">
    <property type="entry name" value="3HC_DH_C"/>
</dbReference>
<dbReference type="Pfam" id="PF00725">
    <property type="entry name" value="3HCDH"/>
    <property type="match status" value="1"/>
</dbReference>
<protein>
    <recommendedName>
        <fullName evidence="4">enoyl-CoA hydratase</fullName>
        <ecNumber evidence="4">4.2.1.17</ecNumber>
    </recommendedName>
</protein>
<evidence type="ECO:0000256" key="3">
    <source>
        <dbReference type="ARBA" id="ARBA00008750"/>
    </source>
</evidence>
<evidence type="ECO:0000313" key="16">
    <source>
        <dbReference type="Proteomes" id="UP000275461"/>
    </source>
</evidence>
<feature type="domain" description="3-hydroxyacyl-CoA dehydrogenase C-terminal" evidence="13">
    <location>
        <begin position="510"/>
        <end position="603"/>
    </location>
</feature>
<dbReference type="EMBL" id="RCDA01000005">
    <property type="protein sequence ID" value="RLK46808.1"/>
    <property type="molecule type" value="Genomic_DNA"/>
</dbReference>
<reference evidence="15 16" key="1">
    <citation type="submission" date="2018-10" db="EMBL/GenBank/DDBJ databases">
        <title>Genomic Encyclopedia of Type Strains, Phase IV (KMG-IV): sequencing the most valuable type-strain genomes for metagenomic binning, comparative biology and taxonomic classification.</title>
        <authorList>
            <person name="Goeker M."/>
        </authorList>
    </citation>
    <scope>NUCLEOTIDE SEQUENCE [LARGE SCALE GENOMIC DNA]</scope>
    <source>
        <strain evidence="15 16">DSM 12769</strain>
    </source>
</reference>
<dbReference type="InterPro" id="IPR029045">
    <property type="entry name" value="ClpP/crotonase-like_dom_sf"/>
</dbReference>
<dbReference type="UniPathway" id="UPA00659"/>
<evidence type="ECO:0000256" key="7">
    <source>
        <dbReference type="ARBA" id="ARBA00023002"/>
    </source>
</evidence>
<dbReference type="InterPro" id="IPR008927">
    <property type="entry name" value="6-PGluconate_DH-like_C_sf"/>
</dbReference>
<gene>
    <name evidence="15" type="ORF">DFR31_2515</name>
</gene>
<evidence type="ECO:0000256" key="4">
    <source>
        <dbReference type="ARBA" id="ARBA00012076"/>
    </source>
</evidence>
<dbReference type="Proteomes" id="UP000275461">
    <property type="component" value="Unassembled WGS sequence"/>
</dbReference>
<organism evidence="15 16">
    <name type="scientific">Alkalispirillum mobile</name>
    <dbReference type="NCBI Taxonomy" id="85925"/>
    <lineage>
        <taxon>Bacteria</taxon>
        <taxon>Pseudomonadati</taxon>
        <taxon>Pseudomonadota</taxon>
        <taxon>Gammaproteobacteria</taxon>
        <taxon>Chromatiales</taxon>
        <taxon>Ectothiorhodospiraceae</taxon>
        <taxon>Alkalispirillum</taxon>
    </lineage>
</organism>
<dbReference type="AlphaFoldDB" id="A0A498C231"/>
<dbReference type="Gene3D" id="3.90.226.10">
    <property type="entry name" value="2-enoyl-CoA Hydratase, Chain A, domain 1"/>
    <property type="match status" value="1"/>
</dbReference>
<dbReference type="FunFam" id="3.90.226.10:FF:000011">
    <property type="entry name" value="Fatty acid oxidation complex subunit alpha"/>
    <property type="match status" value="1"/>
</dbReference>